<accession>A0A0K1PMP2</accession>
<evidence type="ECO:0000313" key="8">
    <source>
        <dbReference type="Proteomes" id="UP000064967"/>
    </source>
</evidence>
<comment type="subunit">
    <text evidence="6">The basal body constitutes a major portion of the flagellar organelle and consists of a number of rings mounted on a central rod.</text>
</comment>
<dbReference type="KEGG" id="llu:AKJ09_01340"/>
<dbReference type="STRING" id="1391654.AKJ09_01340"/>
<dbReference type="Proteomes" id="UP000064967">
    <property type="component" value="Chromosome"/>
</dbReference>
<name>A0A0K1PMP2_9BACT</name>
<keyword evidence="7" id="KW-0966">Cell projection</keyword>
<evidence type="ECO:0000313" key="7">
    <source>
        <dbReference type="EMBL" id="AKU94676.1"/>
    </source>
</evidence>
<reference evidence="7 8" key="1">
    <citation type="submission" date="2015-08" db="EMBL/GenBank/DDBJ databases">
        <authorList>
            <person name="Babu N.S."/>
            <person name="Beckwith C.J."/>
            <person name="Beseler K.G."/>
            <person name="Brison A."/>
            <person name="Carone J.V."/>
            <person name="Caskin T.P."/>
            <person name="Diamond M."/>
            <person name="Durham M.E."/>
            <person name="Foxe J.M."/>
            <person name="Go M."/>
            <person name="Henderson B.A."/>
            <person name="Jones I.B."/>
            <person name="McGettigan J.A."/>
            <person name="Micheletti S.J."/>
            <person name="Nasrallah M.E."/>
            <person name="Ortiz D."/>
            <person name="Piller C.R."/>
            <person name="Privatt S.R."/>
            <person name="Schneider S.L."/>
            <person name="Sharp S."/>
            <person name="Smith T.C."/>
            <person name="Stanton J.D."/>
            <person name="Ullery H.E."/>
            <person name="Wilson R.J."/>
            <person name="Serrano M.G."/>
            <person name="Buck G."/>
            <person name="Lee V."/>
            <person name="Wang Y."/>
            <person name="Carvalho R."/>
            <person name="Voegtly L."/>
            <person name="Shi R."/>
            <person name="Duckworth R."/>
            <person name="Johnson A."/>
            <person name="Loviza R."/>
            <person name="Walstead R."/>
            <person name="Shah Z."/>
            <person name="Kiflezghi M."/>
            <person name="Wade K."/>
            <person name="Ball S.L."/>
            <person name="Bradley K.W."/>
            <person name="Asai D.J."/>
            <person name="Bowman C.A."/>
            <person name="Russell D.A."/>
            <person name="Pope W.H."/>
            <person name="Jacobs-Sera D."/>
            <person name="Hendrix R.W."/>
            <person name="Hatfull G.F."/>
        </authorList>
    </citation>
    <scope>NUCLEOTIDE SEQUENCE [LARGE SCALE GENOMIC DNA]</scope>
    <source>
        <strain evidence="7 8">DSM 27648</strain>
    </source>
</reference>
<evidence type="ECO:0000256" key="1">
    <source>
        <dbReference type="ARBA" id="ARBA00004117"/>
    </source>
</evidence>
<dbReference type="OrthoDB" id="9788334at2"/>
<comment type="function">
    <text evidence="5 6">Structural component of flagellum, the bacterial motility apparatus. Part of the rod structure of flagellar basal body.</text>
</comment>
<dbReference type="EMBL" id="CP012333">
    <property type="protein sequence ID" value="AKU94676.1"/>
    <property type="molecule type" value="Genomic_DNA"/>
</dbReference>
<proteinExistence type="inferred from homology"/>
<evidence type="ECO:0000256" key="2">
    <source>
        <dbReference type="ARBA" id="ARBA00009677"/>
    </source>
</evidence>
<protein>
    <recommendedName>
        <fullName evidence="3 6">Flagellar basal body rod protein FlgB</fullName>
    </recommendedName>
</protein>
<dbReference type="GO" id="GO:0030694">
    <property type="term" value="C:bacterial-type flagellum basal body, rod"/>
    <property type="evidence" value="ECO:0007669"/>
    <property type="project" value="InterPro"/>
</dbReference>
<comment type="similarity">
    <text evidence="2 6">Belongs to the flagella basal body rod proteins family.</text>
</comment>
<evidence type="ECO:0000256" key="6">
    <source>
        <dbReference type="PIRNR" id="PIRNR002889"/>
    </source>
</evidence>
<evidence type="ECO:0000256" key="5">
    <source>
        <dbReference type="ARBA" id="ARBA00024934"/>
    </source>
</evidence>
<comment type="subcellular location">
    <subcellularLocation>
        <location evidence="1 6">Bacterial flagellum basal body</location>
    </subcellularLocation>
</comment>
<evidence type="ECO:0000256" key="3">
    <source>
        <dbReference type="ARBA" id="ARBA00014376"/>
    </source>
</evidence>
<gene>
    <name evidence="7" type="ORF">AKJ09_01340</name>
</gene>
<sequence>MSLLDSVERLRTGLDYHLARHNVLVSNLAQADTPEYRPLDLARTEFQGAMNVALTATNSGHIGAPAGSSTAHFDVIKDPTAKAGADGNAVDIDREAVKISTNQMRYDMVAQLASSELATLEWAAADGRGG</sequence>
<keyword evidence="8" id="KW-1185">Reference proteome</keyword>
<dbReference type="PIRSF" id="PIRSF002889">
    <property type="entry name" value="Rod_FlgB"/>
    <property type="match status" value="1"/>
</dbReference>
<keyword evidence="4 6" id="KW-0975">Bacterial flagellum</keyword>
<organism evidence="7 8">
    <name type="scientific">Labilithrix luteola</name>
    <dbReference type="NCBI Taxonomy" id="1391654"/>
    <lineage>
        <taxon>Bacteria</taxon>
        <taxon>Pseudomonadati</taxon>
        <taxon>Myxococcota</taxon>
        <taxon>Polyangia</taxon>
        <taxon>Polyangiales</taxon>
        <taxon>Labilitrichaceae</taxon>
        <taxon>Labilithrix</taxon>
    </lineage>
</organism>
<dbReference type="AlphaFoldDB" id="A0A0K1PMP2"/>
<dbReference type="NCBIfam" id="TIGR01396">
    <property type="entry name" value="FlgB"/>
    <property type="match status" value="1"/>
</dbReference>
<evidence type="ECO:0000256" key="4">
    <source>
        <dbReference type="ARBA" id="ARBA00023143"/>
    </source>
</evidence>
<dbReference type="GO" id="GO:0071973">
    <property type="term" value="P:bacterial-type flagellum-dependent cell motility"/>
    <property type="evidence" value="ECO:0007669"/>
    <property type="project" value="InterPro"/>
</dbReference>
<keyword evidence="7" id="KW-0282">Flagellum</keyword>
<dbReference type="InterPro" id="IPR006300">
    <property type="entry name" value="FlgB"/>
</dbReference>
<keyword evidence="7" id="KW-0969">Cilium</keyword>
<dbReference type="RefSeq" id="WP_146646236.1">
    <property type="nucleotide sequence ID" value="NZ_CP012333.1"/>
</dbReference>